<name>A0A9N9F8X8_9GLOM</name>
<dbReference type="Proteomes" id="UP000789831">
    <property type="component" value="Unassembled WGS sequence"/>
</dbReference>
<dbReference type="EMBL" id="CAJVPL010000644">
    <property type="protein sequence ID" value="CAG8517555.1"/>
    <property type="molecule type" value="Genomic_DNA"/>
</dbReference>
<protein>
    <submittedName>
        <fullName evidence="1">2858_t:CDS:1</fullName>
    </submittedName>
</protein>
<dbReference type="AlphaFoldDB" id="A0A9N9F8X8"/>
<evidence type="ECO:0000313" key="1">
    <source>
        <dbReference type="EMBL" id="CAG8517555.1"/>
    </source>
</evidence>
<sequence>MPSEDQADFEEQEEPQTSLRIFSKEWNKCIQKGNQDRMIQALVTGRVEREQKLQVAS</sequence>
<comment type="caution">
    <text evidence="1">The sequence shown here is derived from an EMBL/GenBank/DDBJ whole genome shotgun (WGS) entry which is preliminary data.</text>
</comment>
<keyword evidence="2" id="KW-1185">Reference proteome</keyword>
<gene>
    <name evidence="1" type="ORF">AGERDE_LOCUS5064</name>
</gene>
<reference evidence="1" key="1">
    <citation type="submission" date="2021-06" db="EMBL/GenBank/DDBJ databases">
        <authorList>
            <person name="Kallberg Y."/>
            <person name="Tangrot J."/>
            <person name="Rosling A."/>
        </authorList>
    </citation>
    <scope>NUCLEOTIDE SEQUENCE</scope>
    <source>
        <strain evidence="1">MT106</strain>
    </source>
</reference>
<evidence type="ECO:0000313" key="2">
    <source>
        <dbReference type="Proteomes" id="UP000789831"/>
    </source>
</evidence>
<organism evidence="1 2">
    <name type="scientific">Ambispora gerdemannii</name>
    <dbReference type="NCBI Taxonomy" id="144530"/>
    <lineage>
        <taxon>Eukaryota</taxon>
        <taxon>Fungi</taxon>
        <taxon>Fungi incertae sedis</taxon>
        <taxon>Mucoromycota</taxon>
        <taxon>Glomeromycotina</taxon>
        <taxon>Glomeromycetes</taxon>
        <taxon>Archaeosporales</taxon>
        <taxon>Ambisporaceae</taxon>
        <taxon>Ambispora</taxon>
    </lineage>
</organism>
<accession>A0A9N9F8X8</accession>
<proteinExistence type="predicted"/>